<reference evidence="7" key="1">
    <citation type="submission" date="2020-09" db="EMBL/GenBank/DDBJ databases">
        <title>A novel bacterium of genus Paenibacillus, isolated from South China Sea.</title>
        <authorList>
            <person name="Huang H."/>
            <person name="Mo K."/>
            <person name="Hu Y."/>
        </authorList>
    </citation>
    <scope>NUCLEOTIDE SEQUENCE</scope>
    <source>
        <strain evidence="7">IB182363</strain>
    </source>
</reference>
<evidence type="ECO:0000313" key="8">
    <source>
        <dbReference type="Proteomes" id="UP000639396"/>
    </source>
</evidence>
<evidence type="ECO:0000256" key="5">
    <source>
        <dbReference type="PROSITE-ProRule" id="PRU00236"/>
    </source>
</evidence>
<feature type="binding site" evidence="4">
    <location>
        <position position="106"/>
    </location>
    <ligand>
        <name>NAD(+)</name>
        <dbReference type="ChEBI" id="CHEBI:57540"/>
    </ligand>
</feature>
<feature type="binding site" evidence="4">
    <location>
        <position position="106"/>
    </location>
    <ligand>
        <name>nicotinamide</name>
        <dbReference type="ChEBI" id="CHEBI:17154"/>
    </ligand>
</feature>
<dbReference type="HAMAP" id="MF_01968">
    <property type="entry name" value="Sirtuin_ClassU"/>
    <property type="match status" value="1"/>
</dbReference>
<dbReference type="PANTHER" id="PTHR11085">
    <property type="entry name" value="NAD-DEPENDENT PROTEIN DEACYLASE SIRTUIN-5, MITOCHONDRIAL-RELATED"/>
    <property type="match status" value="1"/>
</dbReference>
<feature type="binding site" evidence="4">
    <location>
        <position position="193"/>
    </location>
    <ligand>
        <name>NAD(+)</name>
        <dbReference type="ChEBI" id="CHEBI:57540"/>
    </ligand>
</feature>
<comment type="catalytic activity">
    <reaction evidence="4">
        <text>N(6)-acetyl-L-lysyl-[protein] + NAD(+) + H2O = 2''-O-acetyl-ADP-D-ribose + nicotinamide + L-lysyl-[protein]</text>
        <dbReference type="Rhea" id="RHEA:43636"/>
        <dbReference type="Rhea" id="RHEA-COMP:9752"/>
        <dbReference type="Rhea" id="RHEA-COMP:10731"/>
        <dbReference type="ChEBI" id="CHEBI:15377"/>
        <dbReference type="ChEBI" id="CHEBI:17154"/>
        <dbReference type="ChEBI" id="CHEBI:29969"/>
        <dbReference type="ChEBI" id="CHEBI:57540"/>
        <dbReference type="ChEBI" id="CHEBI:61930"/>
        <dbReference type="ChEBI" id="CHEBI:83767"/>
        <dbReference type="EC" id="2.3.1.286"/>
    </reaction>
</comment>
<keyword evidence="4 5" id="KW-0479">Metal-binding</keyword>
<keyword evidence="1 4" id="KW-0963">Cytoplasm</keyword>
<dbReference type="EMBL" id="JACXJA010000008">
    <property type="protein sequence ID" value="MBD2862094.1"/>
    <property type="molecule type" value="Genomic_DNA"/>
</dbReference>
<feature type="binding site" evidence="4">
    <location>
        <position position="34"/>
    </location>
    <ligand>
        <name>NAD(+)</name>
        <dbReference type="ChEBI" id="CHEBI:57540"/>
    </ligand>
</feature>
<comment type="caution">
    <text evidence="4">Lacks conserved residue(s) required for the propagation of feature annotation.</text>
</comment>
<feature type="domain" description="Deacetylase sirtuin-type" evidence="6">
    <location>
        <begin position="1"/>
        <end position="246"/>
    </location>
</feature>
<feature type="binding site" evidence="4 5">
    <location>
        <position position="154"/>
    </location>
    <ligand>
        <name>Zn(2+)</name>
        <dbReference type="ChEBI" id="CHEBI:29105"/>
    </ligand>
</feature>
<comment type="subcellular location">
    <subcellularLocation>
        <location evidence="4">Cytoplasm</location>
    </subcellularLocation>
</comment>
<keyword evidence="3 4" id="KW-0520">NAD</keyword>
<name>A0A927C662_9BACL</name>
<dbReference type="InterPro" id="IPR003000">
    <property type="entry name" value="Sirtuin"/>
</dbReference>
<organism evidence="7 8">
    <name type="scientific">Paenibacillus oceani</name>
    <dbReference type="NCBI Taxonomy" id="2772510"/>
    <lineage>
        <taxon>Bacteria</taxon>
        <taxon>Bacillati</taxon>
        <taxon>Bacillota</taxon>
        <taxon>Bacilli</taxon>
        <taxon>Bacillales</taxon>
        <taxon>Paenibacillaceae</taxon>
        <taxon>Paenibacillus</taxon>
    </lineage>
</organism>
<dbReference type="InterPro" id="IPR050134">
    <property type="entry name" value="NAD-dep_sirtuin_deacylases"/>
</dbReference>
<keyword evidence="8" id="KW-1185">Reference proteome</keyword>
<feature type="binding site" evidence="4 5">
    <location>
        <position position="132"/>
    </location>
    <ligand>
        <name>Zn(2+)</name>
        <dbReference type="ChEBI" id="CHEBI:29105"/>
    </ligand>
</feature>
<protein>
    <recommendedName>
        <fullName evidence="4">NAD-dependent protein deacetylase</fullName>
        <ecNumber evidence="4">2.3.1.286</ecNumber>
    </recommendedName>
    <alternativeName>
        <fullName evidence="4">Regulatory protein SIR2 homolog</fullName>
    </alternativeName>
</protein>
<dbReference type="InterPro" id="IPR028628">
    <property type="entry name" value="Sirtuin_class_U"/>
</dbReference>
<feature type="binding site" evidence="4">
    <location>
        <position position="121"/>
    </location>
    <ligand>
        <name>NAD(+)</name>
        <dbReference type="ChEBI" id="CHEBI:57540"/>
    </ligand>
</feature>
<dbReference type="Pfam" id="PF02146">
    <property type="entry name" value="SIR2"/>
    <property type="match status" value="1"/>
</dbReference>
<feature type="binding site" evidence="4">
    <location>
        <position position="26"/>
    </location>
    <ligand>
        <name>NAD(+)</name>
        <dbReference type="ChEBI" id="CHEBI:57540"/>
    </ligand>
</feature>
<dbReference type="AlphaFoldDB" id="A0A927C662"/>
<feature type="binding site" evidence="4">
    <location>
        <position position="33"/>
    </location>
    <ligand>
        <name>NAD(+)</name>
        <dbReference type="ChEBI" id="CHEBI:57540"/>
    </ligand>
</feature>
<dbReference type="GO" id="GO:0017136">
    <property type="term" value="F:histone deacetylase activity, NAD-dependent"/>
    <property type="evidence" value="ECO:0007669"/>
    <property type="project" value="TreeGrafter"/>
</dbReference>
<feature type="active site" description="Proton acceptor" evidence="4 5">
    <location>
        <position position="121"/>
    </location>
</feature>
<dbReference type="GO" id="GO:0005737">
    <property type="term" value="C:cytoplasm"/>
    <property type="evidence" value="ECO:0007669"/>
    <property type="project" value="UniProtKB-SubCell"/>
</dbReference>
<keyword evidence="4 5" id="KW-0862">Zinc</keyword>
<feature type="binding site" evidence="4">
    <location>
        <position position="33"/>
    </location>
    <ligand>
        <name>nicotinamide</name>
        <dbReference type="ChEBI" id="CHEBI:17154"/>
    </ligand>
</feature>
<comment type="function">
    <text evidence="4">NAD-dependent protein deacetylase which modulates the activities of several enzymes which are inactive in their acetylated form.</text>
</comment>
<feature type="binding site" evidence="4">
    <location>
        <position position="105"/>
    </location>
    <ligand>
        <name>NAD(+)</name>
        <dbReference type="ChEBI" id="CHEBI:57540"/>
    </ligand>
</feature>
<dbReference type="NCBIfam" id="NF001752">
    <property type="entry name" value="PRK00481.1-1"/>
    <property type="match status" value="1"/>
</dbReference>
<dbReference type="InterPro" id="IPR029035">
    <property type="entry name" value="DHS-like_NAD/FAD-binding_dom"/>
</dbReference>
<comment type="cofactor">
    <cofactor evidence="4">
        <name>Zn(2+)</name>
        <dbReference type="ChEBI" id="CHEBI:29105"/>
    </cofactor>
    <text evidence="4">Binds 1 zinc ion per subunit.</text>
</comment>
<feature type="binding site" evidence="4">
    <location>
        <position position="215"/>
    </location>
    <ligand>
        <name>NAD(+)</name>
        <dbReference type="ChEBI" id="CHEBI:57540"/>
    </ligand>
</feature>
<evidence type="ECO:0000256" key="1">
    <source>
        <dbReference type="ARBA" id="ARBA00022490"/>
    </source>
</evidence>
<comment type="similarity">
    <text evidence="4">Belongs to the sirtuin family. Class U subfamily.</text>
</comment>
<dbReference type="Gene3D" id="3.30.1600.10">
    <property type="entry name" value="SIR2/SIRT2 'Small Domain"/>
    <property type="match status" value="1"/>
</dbReference>
<evidence type="ECO:0000256" key="2">
    <source>
        <dbReference type="ARBA" id="ARBA00022679"/>
    </source>
</evidence>
<evidence type="ECO:0000259" key="6">
    <source>
        <dbReference type="PROSITE" id="PS50305"/>
    </source>
</evidence>
<dbReference type="InterPro" id="IPR026591">
    <property type="entry name" value="Sirtuin_cat_small_dom_sf"/>
</dbReference>
<sequence length="246" mass="27072">MDNRALRELVRDSRSIVFFGGAGTSTESGIPDFRSSTGLFRTAHGTSHPPEVMLSRDFFDRYPSEFYRFYKEKMIHRAALPNDGHKALADLEAAGKLKALITQNIDGLHQLAGSRNVLELHGSVHRNFCTVCEQSYTLGDLLALEGPVPKCLSCGGTVKPDVVLYQEPLHTGVFNRAEEAVSQADMLIVAGTSLSVYPAAGLIRYFSGRTLLLINKSETKYDSFATHIVNDSFSAVMTRLTEPERG</sequence>
<comment type="caution">
    <text evidence="7">The sequence shown here is derived from an EMBL/GenBank/DDBJ whole genome shotgun (WGS) entry which is preliminary data.</text>
</comment>
<dbReference type="EC" id="2.3.1.286" evidence="4"/>
<feature type="binding site" evidence="4 5">
    <location>
        <position position="129"/>
    </location>
    <ligand>
        <name>Zn(2+)</name>
        <dbReference type="ChEBI" id="CHEBI:29105"/>
    </ligand>
</feature>
<evidence type="ECO:0000313" key="7">
    <source>
        <dbReference type="EMBL" id="MBD2862094.1"/>
    </source>
</evidence>
<evidence type="ECO:0000256" key="3">
    <source>
        <dbReference type="ARBA" id="ARBA00023027"/>
    </source>
</evidence>
<dbReference type="Proteomes" id="UP000639396">
    <property type="component" value="Unassembled WGS sequence"/>
</dbReference>
<dbReference type="Gene3D" id="3.40.50.1220">
    <property type="entry name" value="TPP-binding domain"/>
    <property type="match status" value="1"/>
</dbReference>
<feature type="binding site" evidence="4">
    <location>
        <position position="22"/>
    </location>
    <ligand>
        <name>NAD(+)</name>
        <dbReference type="ChEBI" id="CHEBI:57540"/>
    </ligand>
</feature>
<gene>
    <name evidence="4" type="primary">cobB</name>
    <name evidence="7" type="ORF">IDH45_08880</name>
</gene>
<dbReference type="PANTHER" id="PTHR11085:SF4">
    <property type="entry name" value="NAD-DEPENDENT PROTEIN DEACYLASE"/>
    <property type="match status" value="1"/>
</dbReference>
<dbReference type="PROSITE" id="PS50305">
    <property type="entry name" value="SIRTUIN"/>
    <property type="match status" value="1"/>
</dbReference>
<accession>A0A927C662</accession>
<proteinExistence type="inferred from homology"/>
<dbReference type="SUPFAM" id="SSF52467">
    <property type="entry name" value="DHS-like NAD/FAD-binding domain"/>
    <property type="match status" value="1"/>
</dbReference>
<feature type="binding site" evidence="4 5">
    <location>
        <position position="151"/>
    </location>
    <ligand>
        <name>Zn(2+)</name>
        <dbReference type="ChEBI" id="CHEBI:29105"/>
    </ligand>
</feature>
<dbReference type="InterPro" id="IPR026590">
    <property type="entry name" value="Ssirtuin_cat_dom"/>
</dbReference>
<feature type="binding site" evidence="4">
    <location>
        <position position="103"/>
    </location>
    <ligand>
        <name>NAD(+)</name>
        <dbReference type="ChEBI" id="CHEBI:57540"/>
    </ligand>
</feature>
<feature type="binding site" evidence="4">
    <location>
        <position position="105"/>
    </location>
    <ligand>
        <name>nicotinamide</name>
        <dbReference type="ChEBI" id="CHEBI:17154"/>
    </ligand>
</feature>
<feature type="binding site" evidence="4">
    <location>
        <position position="192"/>
    </location>
    <ligand>
        <name>NAD(+)</name>
        <dbReference type="ChEBI" id="CHEBI:57540"/>
    </ligand>
</feature>
<dbReference type="GO" id="GO:0070403">
    <property type="term" value="F:NAD+ binding"/>
    <property type="evidence" value="ECO:0007669"/>
    <property type="project" value="UniProtKB-UniRule"/>
</dbReference>
<keyword evidence="2 4" id="KW-0808">Transferase</keyword>
<dbReference type="RefSeq" id="WP_190926670.1">
    <property type="nucleotide sequence ID" value="NZ_JACXJA010000008.1"/>
</dbReference>
<evidence type="ECO:0000256" key="4">
    <source>
        <dbReference type="HAMAP-Rule" id="MF_01968"/>
    </source>
</evidence>
<dbReference type="GO" id="GO:0008270">
    <property type="term" value="F:zinc ion binding"/>
    <property type="evidence" value="ECO:0007669"/>
    <property type="project" value="UniProtKB-UniRule"/>
</dbReference>